<comment type="caution">
    <text evidence="7">The sequence shown here is derived from an EMBL/GenBank/DDBJ whole genome shotgun (WGS) entry which is preliminary data.</text>
</comment>
<protein>
    <recommendedName>
        <fullName evidence="6">JAB domain-containing protein</fullName>
    </recommendedName>
</protein>
<evidence type="ECO:0000256" key="5">
    <source>
        <dbReference type="ARBA" id="ARBA00023049"/>
    </source>
</evidence>
<gene>
    <name evidence="7" type="ORF">GIV68_06000</name>
</gene>
<organism evidence="7 8">
    <name type="scientific">Pseudomonas salomonii</name>
    <dbReference type="NCBI Taxonomy" id="191391"/>
    <lineage>
        <taxon>Bacteria</taxon>
        <taxon>Pseudomonadati</taxon>
        <taxon>Pseudomonadota</taxon>
        <taxon>Gammaproteobacteria</taxon>
        <taxon>Pseudomonadales</taxon>
        <taxon>Pseudomonadaceae</taxon>
        <taxon>Pseudomonas</taxon>
    </lineage>
</organism>
<dbReference type="InterPro" id="IPR028090">
    <property type="entry name" value="JAB_dom_prok"/>
</dbReference>
<name>A0ABS9GII6_9PSED</name>
<evidence type="ECO:0000313" key="7">
    <source>
        <dbReference type="EMBL" id="MCF5544285.1"/>
    </source>
</evidence>
<keyword evidence="1" id="KW-0645">Protease</keyword>
<evidence type="ECO:0000256" key="3">
    <source>
        <dbReference type="ARBA" id="ARBA00022801"/>
    </source>
</evidence>
<dbReference type="EMBL" id="WKAT01000008">
    <property type="protein sequence ID" value="MCF5544285.1"/>
    <property type="molecule type" value="Genomic_DNA"/>
</dbReference>
<reference evidence="7 8" key="1">
    <citation type="submission" date="2019-11" db="EMBL/GenBank/DDBJ databases">
        <title>Epiphytic Pseudomonas syringae from cherry orchards.</title>
        <authorList>
            <person name="Hulin M.T."/>
        </authorList>
    </citation>
    <scope>NUCLEOTIDE SEQUENCE [LARGE SCALE GENOMIC DNA]</scope>
    <source>
        <strain evidence="7 8">PA-3-2A</strain>
    </source>
</reference>
<evidence type="ECO:0000256" key="4">
    <source>
        <dbReference type="ARBA" id="ARBA00022833"/>
    </source>
</evidence>
<evidence type="ECO:0000313" key="8">
    <source>
        <dbReference type="Proteomes" id="UP000814158"/>
    </source>
</evidence>
<evidence type="ECO:0000256" key="1">
    <source>
        <dbReference type="ARBA" id="ARBA00022670"/>
    </source>
</evidence>
<keyword evidence="3" id="KW-0378">Hydrolase</keyword>
<dbReference type="Pfam" id="PF14464">
    <property type="entry name" value="Prok-JAB"/>
    <property type="match status" value="1"/>
</dbReference>
<keyword evidence="8" id="KW-1185">Reference proteome</keyword>
<proteinExistence type="predicted"/>
<accession>A0ABS9GII6</accession>
<dbReference type="RefSeq" id="WP_122488461.1">
    <property type="nucleotide sequence ID" value="NZ_WKAT01000008.1"/>
</dbReference>
<evidence type="ECO:0000259" key="6">
    <source>
        <dbReference type="Pfam" id="PF14464"/>
    </source>
</evidence>
<evidence type="ECO:0000256" key="2">
    <source>
        <dbReference type="ARBA" id="ARBA00022723"/>
    </source>
</evidence>
<dbReference type="Proteomes" id="UP000814158">
    <property type="component" value="Unassembled WGS sequence"/>
</dbReference>
<dbReference type="Gene3D" id="3.40.140.10">
    <property type="entry name" value="Cytidine Deaminase, domain 2"/>
    <property type="match status" value="1"/>
</dbReference>
<dbReference type="SUPFAM" id="SSF102712">
    <property type="entry name" value="JAB1/MPN domain"/>
    <property type="match status" value="1"/>
</dbReference>
<keyword evidence="4" id="KW-0862">Zinc</keyword>
<keyword evidence="5" id="KW-0482">Metalloprotease</keyword>
<keyword evidence="2" id="KW-0479">Metal-binding</keyword>
<sequence length="168" mass="18281">MKTSTPLSFTCPDTQYAVNLELAAWSTMVNDCIKAGTNETGGILIGRYTSDQSLALITEITSCPKDSIFSTTTFQRGAAGLKEILASRWKEGFHYIGEWHFHPGGSPEPSGPDIRAMRSIAANSNYSCREPILIILGGQPPGKVTLSVTVFPSKDPSVRLNPTHPKRR</sequence>
<feature type="domain" description="JAB" evidence="6">
    <location>
        <begin position="25"/>
        <end position="138"/>
    </location>
</feature>